<keyword evidence="2" id="KW-1185">Reference proteome</keyword>
<dbReference type="RefSeq" id="WP_380189909.1">
    <property type="nucleotide sequence ID" value="NZ_JBHTBQ010000044.1"/>
</dbReference>
<name>A0ABW2R319_9NEIS</name>
<organism evidence="1 2">
    <name type="scientific">Iodobacter arcticus</name>
    <dbReference type="NCBI Taxonomy" id="590593"/>
    <lineage>
        <taxon>Bacteria</taxon>
        <taxon>Pseudomonadati</taxon>
        <taxon>Pseudomonadota</taxon>
        <taxon>Betaproteobacteria</taxon>
        <taxon>Neisseriales</taxon>
        <taxon>Chitinibacteraceae</taxon>
        <taxon>Iodobacter</taxon>
    </lineage>
</organism>
<dbReference type="EMBL" id="JBHTBQ010000044">
    <property type="protein sequence ID" value="MFC7422096.1"/>
    <property type="molecule type" value="Genomic_DNA"/>
</dbReference>
<gene>
    <name evidence="1" type="ORF">ACFQNF_19740</name>
</gene>
<evidence type="ECO:0000313" key="1">
    <source>
        <dbReference type="EMBL" id="MFC7422096.1"/>
    </source>
</evidence>
<sequence length="599" mass="68874">MEGNDKFEYLEMPEDIYLVYQKDGITSKDLDVLVRYWTRKDGKFAETVQEIAKSHGIASSKVSVWLDRLSVSVTLGREELTCINCGVAPEIRNRSDYQRCGSRVSMKLDKDGFCKECASKHKPLDPSGKWVLGHLTRTQLDELVEAYYSQEDCAKLVQSYEINLNPVEFAKDLNCTMKYGKCRHCSESYSDVALSQGEYCEGVTERHVICTKCEHQARVDIERYGTPQDQNYGLSFVAVEYTTIKGMPQCECKQCKAERNRDPKNRRQIILNTYKQPKVLVDIQDLSLHQIVCLLGMLWSRTSEDNPDILLSSNIERMPLTPGDHNKWDWMRLLTKESVIYVDAEKSPLNAFEEEDISSYFMSRVVYALNVTLNQETACEPAELLSALVDKFRKGFWQSRWTEELLPVWKDIGVDESIAYVEERAEHYNLDIPNQDKLREIFLGLLDDFSVAEIWYMISVAYMNAAAFSKTKACNSKSHATNIIPSKIVNLAKQPRSKIKSWGRIKNLPQSAVTQALFDIILPSENDAGFNHIPRQTWKKLLNKHLARNADHSQQIFMERYPLAPDEVLRELAEEYGDWRIDTLVEYAIAARARLNSND</sequence>
<comment type="caution">
    <text evidence="1">The sequence shown here is derived from an EMBL/GenBank/DDBJ whole genome shotgun (WGS) entry which is preliminary data.</text>
</comment>
<evidence type="ECO:0000313" key="2">
    <source>
        <dbReference type="Proteomes" id="UP001596473"/>
    </source>
</evidence>
<protein>
    <submittedName>
        <fullName evidence="1">Uncharacterized protein</fullName>
    </submittedName>
</protein>
<reference evidence="2" key="1">
    <citation type="journal article" date="2019" name="Int. J. Syst. Evol. Microbiol.">
        <title>The Global Catalogue of Microorganisms (GCM) 10K type strain sequencing project: providing services to taxonomists for standard genome sequencing and annotation.</title>
        <authorList>
            <consortium name="The Broad Institute Genomics Platform"/>
            <consortium name="The Broad Institute Genome Sequencing Center for Infectious Disease"/>
            <person name="Wu L."/>
            <person name="Ma J."/>
        </authorList>
    </citation>
    <scope>NUCLEOTIDE SEQUENCE [LARGE SCALE GENOMIC DNA]</scope>
    <source>
        <strain evidence="2">CCUG 62945</strain>
    </source>
</reference>
<proteinExistence type="predicted"/>
<dbReference type="Proteomes" id="UP001596473">
    <property type="component" value="Unassembled WGS sequence"/>
</dbReference>
<accession>A0ABW2R319</accession>